<dbReference type="STRING" id="405564.SAMN04487905_102188"/>
<evidence type="ECO:0000313" key="1">
    <source>
        <dbReference type="EMBL" id="SDP15409.1"/>
    </source>
</evidence>
<name>A0A1H0QFA6_9ACTN</name>
<dbReference type="InterPro" id="IPR007438">
    <property type="entry name" value="DUF488"/>
</dbReference>
<dbReference type="PANTHER" id="PTHR39337:SF1">
    <property type="entry name" value="BLR5642 PROTEIN"/>
    <property type="match status" value="1"/>
</dbReference>
<reference evidence="2" key="1">
    <citation type="submission" date="2016-10" db="EMBL/GenBank/DDBJ databases">
        <authorList>
            <person name="Varghese N."/>
            <person name="Submissions S."/>
        </authorList>
    </citation>
    <scope>NUCLEOTIDE SEQUENCE [LARGE SCALE GENOMIC DNA]</scope>
    <source>
        <strain evidence="2">DSM 46732</strain>
    </source>
</reference>
<dbReference type="PANTHER" id="PTHR39337">
    <property type="entry name" value="BLR5642 PROTEIN"/>
    <property type="match status" value="1"/>
</dbReference>
<sequence length="177" mass="20203">MRLVTVGHGTSTRVEFGPLLRAAGIEVVLDVRSAPGSRHNPDFNRSELREWLPEAGVEYRWEERLGGFRRTPAGSPDTACRNEGFRAYAAHMRTERFRAAVAELLDEATHRETAVMCSESVWWRCHRRMIADYVTLVRGVEAVHLMHDGRLREHHAMDGVRLRQDGLLVYDGGQLRL</sequence>
<dbReference type="EMBL" id="FNJR01000002">
    <property type="protein sequence ID" value="SDP15409.1"/>
    <property type="molecule type" value="Genomic_DNA"/>
</dbReference>
<dbReference type="RefSeq" id="WP_092598377.1">
    <property type="nucleotide sequence ID" value="NZ_FNJR01000002.1"/>
</dbReference>
<organism evidence="1 2">
    <name type="scientific">Actinopolyspora xinjiangensis</name>
    <dbReference type="NCBI Taxonomy" id="405564"/>
    <lineage>
        <taxon>Bacteria</taxon>
        <taxon>Bacillati</taxon>
        <taxon>Actinomycetota</taxon>
        <taxon>Actinomycetes</taxon>
        <taxon>Actinopolysporales</taxon>
        <taxon>Actinopolysporaceae</taxon>
        <taxon>Actinopolyspora</taxon>
    </lineage>
</organism>
<dbReference type="OrthoDB" id="9789109at2"/>
<dbReference type="AlphaFoldDB" id="A0A1H0QFA6"/>
<dbReference type="Proteomes" id="UP000199497">
    <property type="component" value="Unassembled WGS sequence"/>
</dbReference>
<dbReference type="Pfam" id="PF04343">
    <property type="entry name" value="DUF488"/>
    <property type="match status" value="1"/>
</dbReference>
<evidence type="ECO:0000313" key="2">
    <source>
        <dbReference type="Proteomes" id="UP000199497"/>
    </source>
</evidence>
<protein>
    <recommendedName>
        <fullName evidence="3">DUF488 domain-containing protein</fullName>
    </recommendedName>
</protein>
<accession>A0A1H0QFA6</accession>
<keyword evidence="2" id="KW-1185">Reference proteome</keyword>
<proteinExistence type="predicted"/>
<evidence type="ECO:0008006" key="3">
    <source>
        <dbReference type="Google" id="ProtNLM"/>
    </source>
</evidence>
<gene>
    <name evidence="1" type="ORF">SAMN04487905_102188</name>
</gene>
<dbReference type="PIRSF" id="PIRSF024492">
    <property type="entry name" value="UCP024492"/>
    <property type="match status" value="1"/>
</dbReference>
<dbReference type="InterPro" id="IPR014519">
    <property type="entry name" value="UCP024492"/>
</dbReference>